<gene>
    <name evidence="6" type="ORF">AVDCRST_MAG46-41</name>
</gene>
<dbReference type="AlphaFoldDB" id="A0A6J4KNN8"/>
<dbReference type="CDD" id="cd02883">
    <property type="entry name" value="NUDIX_Hydrolase"/>
    <property type="match status" value="1"/>
</dbReference>
<evidence type="ECO:0000259" key="5">
    <source>
        <dbReference type="PROSITE" id="PS51462"/>
    </source>
</evidence>
<dbReference type="InterPro" id="IPR020476">
    <property type="entry name" value="Nudix_hydrolase"/>
</dbReference>
<dbReference type="InterPro" id="IPR015797">
    <property type="entry name" value="NUDIX_hydrolase-like_dom_sf"/>
</dbReference>
<sequence>MTHDLAPVPRRRLAVYAVLVRDDSVLLTQLSGRTGWPGTWTLPGGGIDHGEDPRNALLREVMEETAQVATLGRVLDVDSVHHVGRGPSGVVEDYQAVRLLFEATVPDGAPPPRVLEMDGSTAAVAWHPLADVTAGRLTTTPVVRRGLAALAAQEPVPAVIQRRRLQRLAAYAVLLRDDAVLLTRISARGHHVGWWTLPGGGVDHGEEPRAAVVREVAEETGLTIEVGSLLDVHSVHFTGRAPDEAVEDYHGVHLIFAATVTGGDAPGVREVDGTTDAVEWVPVASVRAGTVPVIDVVRAGLDAAGVR</sequence>
<dbReference type="InterPro" id="IPR020084">
    <property type="entry name" value="NUDIX_hydrolase_CS"/>
</dbReference>
<protein>
    <recommendedName>
        <fullName evidence="5">Nudix hydrolase domain-containing protein</fullName>
    </recommendedName>
</protein>
<accession>A0A6J4KNN8</accession>
<dbReference type="PRINTS" id="PR00502">
    <property type="entry name" value="NUDIXFAMILY"/>
</dbReference>
<comment type="similarity">
    <text evidence="2 4">Belongs to the Nudix hydrolase family.</text>
</comment>
<organism evidence="6">
    <name type="scientific">uncultured Nocardioidaceae bacterium</name>
    <dbReference type="NCBI Taxonomy" id="253824"/>
    <lineage>
        <taxon>Bacteria</taxon>
        <taxon>Bacillati</taxon>
        <taxon>Actinomycetota</taxon>
        <taxon>Actinomycetes</taxon>
        <taxon>Propionibacteriales</taxon>
        <taxon>Nocardioidaceae</taxon>
        <taxon>environmental samples</taxon>
    </lineage>
</organism>
<keyword evidence="3 4" id="KW-0378">Hydrolase</keyword>
<dbReference type="PROSITE" id="PS00893">
    <property type="entry name" value="NUDIX_BOX"/>
    <property type="match status" value="1"/>
</dbReference>
<name>A0A6J4KNN8_9ACTN</name>
<reference evidence="6" key="1">
    <citation type="submission" date="2020-02" db="EMBL/GenBank/DDBJ databases">
        <authorList>
            <person name="Meier V. D."/>
        </authorList>
    </citation>
    <scope>NUCLEOTIDE SEQUENCE</scope>
    <source>
        <strain evidence="6">AVDCRST_MAG46</strain>
    </source>
</reference>
<dbReference type="Gene3D" id="3.90.79.10">
    <property type="entry name" value="Nucleoside Triphosphate Pyrophosphohydrolase"/>
    <property type="match status" value="2"/>
</dbReference>
<dbReference type="Pfam" id="PF00293">
    <property type="entry name" value="NUDIX"/>
    <property type="match status" value="2"/>
</dbReference>
<evidence type="ECO:0000256" key="2">
    <source>
        <dbReference type="ARBA" id="ARBA00005582"/>
    </source>
</evidence>
<evidence type="ECO:0000256" key="3">
    <source>
        <dbReference type="ARBA" id="ARBA00022801"/>
    </source>
</evidence>
<evidence type="ECO:0000256" key="1">
    <source>
        <dbReference type="ARBA" id="ARBA00001946"/>
    </source>
</evidence>
<feature type="domain" description="Nudix hydrolase" evidence="5">
    <location>
        <begin position="165"/>
        <end position="303"/>
    </location>
</feature>
<dbReference type="PROSITE" id="PS51462">
    <property type="entry name" value="NUDIX"/>
    <property type="match status" value="2"/>
</dbReference>
<dbReference type="PANTHER" id="PTHR43046">
    <property type="entry name" value="GDP-MANNOSE MANNOSYL HYDROLASE"/>
    <property type="match status" value="1"/>
</dbReference>
<dbReference type="SUPFAM" id="SSF55811">
    <property type="entry name" value="Nudix"/>
    <property type="match status" value="2"/>
</dbReference>
<dbReference type="EMBL" id="CADCUD010000004">
    <property type="protein sequence ID" value="CAA9309355.1"/>
    <property type="molecule type" value="Genomic_DNA"/>
</dbReference>
<evidence type="ECO:0000313" key="6">
    <source>
        <dbReference type="EMBL" id="CAA9309355.1"/>
    </source>
</evidence>
<dbReference type="GO" id="GO:0016787">
    <property type="term" value="F:hydrolase activity"/>
    <property type="evidence" value="ECO:0007669"/>
    <property type="project" value="UniProtKB-KW"/>
</dbReference>
<dbReference type="PANTHER" id="PTHR43046:SF14">
    <property type="entry name" value="MUTT_NUDIX FAMILY PROTEIN"/>
    <property type="match status" value="1"/>
</dbReference>
<comment type="cofactor">
    <cofactor evidence="1">
        <name>Mg(2+)</name>
        <dbReference type="ChEBI" id="CHEBI:18420"/>
    </cofactor>
</comment>
<dbReference type="InterPro" id="IPR000086">
    <property type="entry name" value="NUDIX_hydrolase_dom"/>
</dbReference>
<proteinExistence type="inferred from homology"/>
<evidence type="ECO:0000256" key="4">
    <source>
        <dbReference type="RuleBase" id="RU003476"/>
    </source>
</evidence>
<feature type="domain" description="Nudix hydrolase" evidence="5">
    <location>
        <begin position="10"/>
        <end position="151"/>
    </location>
</feature>